<evidence type="ECO:0000256" key="1">
    <source>
        <dbReference type="SAM" id="MobiDB-lite"/>
    </source>
</evidence>
<feature type="compositionally biased region" description="Basic residues" evidence="1">
    <location>
        <begin position="219"/>
        <end position="231"/>
    </location>
</feature>
<sequence length="457" mass="50663">MTTDELVAILAGSLVGLIVFLAILAIIIYFLMGRRKKKKEQAARKHMTKHFPLPHHQLQPNQDPAQSKQSSLSRVNPGYADPRYDYRLPKVGSNPLWFGTPSVYGVRPPQQGYGMRHGGSTSTGYGYPVYQGSHKIYHSEQVGYPPVYEPAYGLTRSGSYLDVYPYAYGYDGKGESYNSRATLLARPENVEYIDPYLEREHRRTGKQVRRSQSDATMHSTRRPKNKRHRHQSPNIPSQGGKSQVNAEIHMRRPDKTKTAAPSLPPLSHTKKPAEETIKALDIIDPDLSPSATDSAKLRAIEKAKEREYLGYNGGENSMNDLNVRPYNYSGSIPLNSCPVPVVPKTEPNSRQRSVTSDPIDFPPSVVNAFGDEVSKSLSDTQKSKAIDMIDGDPPQSPTNYTVSRTVSSGSATVGDNNDIAKEAKKITMDAFGFLEEYSDDDGMDFDGSGQTSPVFSR</sequence>
<keyword evidence="4" id="KW-1185">Reference proteome</keyword>
<protein>
    <submittedName>
        <fullName evidence="3">Uncharacterized protein</fullName>
    </submittedName>
</protein>
<keyword evidence="2" id="KW-0812">Transmembrane</keyword>
<reference evidence="3" key="1">
    <citation type="journal article" date="2021" name="Genome Biol. Evol.">
        <title>A High-Quality Reference Genome for a Parasitic Bivalve with Doubly Uniparental Inheritance (Bivalvia: Unionida).</title>
        <authorList>
            <person name="Smith C.H."/>
        </authorList>
    </citation>
    <scope>NUCLEOTIDE SEQUENCE</scope>
    <source>
        <strain evidence="3">CHS0354</strain>
    </source>
</reference>
<dbReference type="AlphaFoldDB" id="A0AAE0RTR4"/>
<feature type="region of interest" description="Disordered" evidence="1">
    <location>
        <begin position="252"/>
        <end position="271"/>
    </location>
</feature>
<feature type="compositionally biased region" description="Basic residues" evidence="1">
    <location>
        <begin position="41"/>
        <end position="53"/>
    </location>
</feature>
<feature type="region of interest" description="Disordered" evidence="1">
    <location>
        <begin position="195"/>
        <end position="245"/>
    </location>
</feature>
<dbReference type="EMBL" id="JAEAOA010001694">
    <property type="protein sequence ID" value="KAK3579461.1"/>
    <property type="molecule type" value="Genomic_DNA"/>
</dbReference>
<feature type="compositionally biased region" description="Polar residues" evidence="1">
    <location>
        <begin position="58"/>
        <end position="74"/>
    </location>
</feature>
<name>A0AAE0RTR4_9BIVA</name>
<gene>
    <name evidence="3" type="ORF">CHS0354_028265</name>
</gene>
<feature type="transmembrane region" description="Helical" evidence="2">
    <location>
        <begin position="6"/>
        <end position="31"/>
    </location>
</feature>
<feature type="region of interest" description="Disordered" evidence="1">
    <location>
        <begin position="343"/>
        <end position="363"/>
    </location>
</feature>
<feature type="region of interest" description="Disordered" evidence="1">
    <location>
        <begin position="41"/>
        <end position="76"/>
    </location>
</feature>
<evidence type="ECO:0000313" key="4">
    <source>
        <dbReference type="Proteomes" id="UP001195483"/>
    </source>
</evidence>
<keyword evidence="2" id="KW-1133">Transmembrane helix</keyword>
<reference evidence="3" key="2">
    <citation type="journal article" date="2021" name="Genome Biol. Evol.">
        <title>Developing a high-quality reference genome for a parasitic bivalve with doubly uniparental inheritance (Bivalvia: Unionida).</title>
        <authorList>
            <person name="Smith C.H."/>
        </authorList>
    </citation>
    <scope>NUCLEOTIDE SEQUENCE</scope>
    <source>
        <strain evidence="3">CHS0354</strain>
        <tissue evidence="3">Mantle</tissue>
    </source>
</reference>
<feature type="region of interest" description="Disordered" evidence="1">
    <location>
        <begin position="438"/>
        <end position="457"/>
    </location>
</feature>
<feature type="compositionally biased region" description="Polar residues" evidence="1">
    <location>
        <begin position="232"/>
        <end position="245"/>
    </location>
</feature>
<evidence type="ECO:0000313" key="3">
    <source>
        <dbReference type="EMBL" id="KAK3579461.1"/>
    </source>
</evidence>
<evidence type="ECO:0000256" key="2">
    <source>
        <dbReference type="SAM" id="Phobius"/>
    </source>
</evidence>
<keyword evidence="2" id="KW-0472">Membrane</keyword>
<accession>A0AAE0RTR4</accession>
<organism evidence="3 4">
    <name type="scientific">Potamilus streckersoni</name>
    <dbReference type="NCBI Taxonomy" id="2493646"/>
    <lineage>
        <taxon>Eukaryota</taxon>
        <taxon>Metazoa</taxon>
        <taxon>Spiralia</taxon>
        <taxon>Lophotrochozoa</taxon>
        <taxon>Mollusca</taxon>
        <taxon>Bivalvia</taxon>
        <taxon>Autobranchia</taxon>
        <taxon>Heteroconchia</taxon>
        <taxon>Palaeoheterodonta</taxon>
        <taxon>Unionida</taxon>
        <taxon>Unionoidea</taxon>
        <taxon>Unionidae</taxon>
        <taxon>Ambleminae</taxon>
        <taxon>Lampsilini</taxon>
        <taxon>Potamilus</taxon>
    </lineage>
</organism>
<feature type="compositionally biased region" description="Polar residues" evidence="1">
    <location>
        <begin position="346"/>
        <end position="356"/>
    </location>
</feature>
<reference evidence="3" key="3">
    <citation type="submission" date="2023-05" db="EMBL/GenBank/DDBJ databases">
        <authorList>
            <person name="Smith C.H."/>
        </authorList>
    </citation>
    <scope>NUCLEOTIDE SEQUENCE</scope>
    <source>
        <strain evidence="3">CHS0354</strain>
        <tissue evidence="3">Mantle</tissue>
    </source>
</reference>
<dbReference type="Proteomes" id="UP001195483">
    <property type="component" value="Unassembled WGS sequence"/>
</dbReference>
<comment type="caution">
    <text evidence="3">The sequence shown here is derived from an EMBL/GenBank/DDBJ whole genome shotgun (WGS) entry which is preliminary data.</text>
</comment>
<proteinExistence type="predicted"/>